<dbReference type="PANTHER" id="PTHR37693">
    <property type="entry name" value="PHOSPHATIDYLGLYCEROL LYSYLTRANSFERASE"/>
    <property type="match status" value="1"/>
</dbReference>
<protein>
    <recommendedName>
        <fullName evidence="9">TIGR00374 family protein</fullName>
    </recommendedName>
</protein>
<reference evidence="7 8" key="1">
    <citation type="submission" date="2016-11" db="EMBL/GenBank/DDBJ databases">
        <title>Study of marine rhodopsin-containing bacteria.</title>
        <authorList>
            <person name="Yoshizawa S."/>
            <person name="Kumagai Y."/>
            <person name="Kogure K."/>
        </authorList>
    </citation>
    <scope>NUCLEOTIDE SEQUENCE [LARGE SCALE GENOMIC DNA]</scope>
    <source>
        <strain evidence="7 8">SG-29</strain>
    </source>
</reference>
<gene>
    <name evidence="7" type="ORF">BSZ36_05925</name>
</gene>
<feature type="transmembrane region" description="Helical" evidence="6">
    <location>
        <begin position="34"/>
        <end position="58"/>
    </location>
</feature>
<keyword evidence="5 6" id="KW-0472">Membrane</keyword>
<evidence type="ECO:0000256" key="5">
    <source>
        <dbReference type="ARBA" id="ARBA00023136"/>
    </source>
</evidence>
<keyword evidence="3 6" id="KW-0812">Transmembrane</keyword>
<organism evidence="7 8">
    <name type="scientific">Rubricoccus marinus</name>
    <dbReference type="NCBI Taxonomy" id="716817"/>
    <lineage>
        <taxon>Bacteria</taxon>
        <taxon>Pseudomonadati</taxon>
        <taxon>Rhodothermota</taxon>
        <taxon>Rhodothermia</taxon>
        <taxon>Rhodothermales</taxon>
        <taxon>Rubricoccaceae</taxon>
        <taxon>Rubricoccus</taxon>
    </lineage>
</organism>
<evidence type="ECO:0000256" key="4">
    <source>
        <dbReference type="ARBA" id="ARBA00022989"/>
    </source>
</evidence>
<sequence>MPPVRSLLRAAAILIPIGVAANVAISLATTDRALLASLADVPLATLGLVLGLSAVPWLTQSARMTVWSWFVGRPLRFWTAFRLYAGGVLGSAVTPTAVGGGSIRWALATRHGVPGGTAATLLTVEGIQDILFIALAIPAALAFSSAGEDEAIRGALGRFAWGVDAPAVIIVGSGVALGLLSWALFRAAARGRLGGFWRGRALRLGARLRRPVVRGARDVRRTFALVAARGKGPFALTFLLTAIQWTARYSVATVVIAALGGPFQPLLFWLLGWMTYAVSSAAPTPGAAGAAEATFALLHAPFVGAGILGLTAAVWRLVLFYLPAAVAAFVYPLFVVRDAIQPSED</sequence>
<evidence type="ECO:0000256" key="3">
    <source>
        <dbReference type="ARBA" id="ARBA00022692"/>
    </source>
</evidence>
<evidence type="ECO:0000313" key="8">
    <source>
        <dbReference type="Proteomes" id="UP000216446"/>
    </source>
</evidence>
<comment type="subcellular location">
    <subcellularLocation>
        <location evidence="1">Cell membrane</location>
        <topology evidence="1">Multi-pass membrane protein</topology>
    </subcellularLocation>
</comment>
<keyword evidence="8" id="KW-1185">Reference proteome</keyword>
<dbReference type="InParanoid" id="A0A259TYA4"/>
<evidence type="ECO:0000313" key="7">
    <source>
        <dbReference type="EMBL" id="OZC02554.1"/>
    </source>
</evidence>
<dbReference type="RefSeq" id="WP_094546936.1">
    <property type="nucleotide sequence ID" value="NZ_MQWB01000001.1"/>
</dbReference>
<dbReference type="PANTHER" id="PTHR37693:SF1">
    <property type="entry name" value="INTEGRAL MEMBRANE PROTEIN"/>
    <property type="match status" value="1"/>
</dbReference>
<feature type="transmembrane region" description="Helical" evidence="6">
    <location>
        <begin position="7"/>
        <end position="28"/>
    </location>
</feature>
<dbReference type="EMBL" id="MQWB01000001">
    <property type="protein sequence ID" value="OZC02554.1"/>
    <property type="molecule type" value="Genomic_DNA"/>
</dbReference>
<dbReference type="Proteomes" id="UP000216446">
    <property type="component" value="Unassembled WGS sequence"/>
</dbReference>
<dbReference type="OrthoDB" id="1524493at2"/>
<keyword evidence="2" id="KW-1003">Cell membrane</keyword>
<feature type="transmembrane region" description="Helical" evidence="6">
    <location>
        <begin position="167"/>
        <end position="185"/>
    </location>
</feature>
<evidence type="ECO:0008006" key="9">
    <source>
        <dbReference type="Google" id="ProtNLM"/>
    </source>
</evidence>
<dbReference type="InterPro" id="IPR022791">
    <property type="entry name" value="L-PG_synthase/AglD"/>
</dbReference>
<dbReference type="AlphaFoldDB" id="A0A259TYA4"/>
<evidence type="ECO:0000256" key="6">
    <source>
        <dbReference type="SAM" id="Phobius"/>
    </source>
</evidence>
<evidence type="ECO:0000256" key="1">
    <source>
        <dbReference type="ARBA" id="ARBA00004651"/>
    </source>
</evidence>
<keyword evidence="4 6" id="KW-1133">Transmembrane helix</keyword>
<evidence type="ECO:0000256" key="2">
    <source>
        <dbReference type="ARBA" id="ARBA00022475"/>
    </source>
</evidence>
<dbReference type="Pfam" id="PF03706">
    <property type="entry name" value="LPG_synthase_TM"/>
    <property type="match status" value="1"/>
</dbReference>
<name>A0A259TYA4_9BACT</name>
<accession>A0A259TYA4</accession>
<feature type="transmembrane region" description="Helical" evidence="6">
    <location>
        <begin position="295"/>
        <end position="315"/>
    </location>
</feature>
<feature type="transmembrane region" description="Helical" evidence="6">
    <location>
        <begin position="321"/>
        <end position="340"/>
    </location>
</feature>
<dbReference type="GO" id="GO:0005886">
    <property type="term" value="C:plasma membrane"/>
    <property type="evidence" value="ECO:0007669"/>
    <property type="project" value="UniProtKB-SubCell"/>
</dbReference>
<feature type="transmembrane region" description="Helical" evidence="6">
    <location>
        <begin position="130"/>
        <end position="147"/>
    </location>
</feature>
<comment type="caution">
    <text evidence="7">The sequence shown here is derived from an EMBL/GenBank/DDBJ whole genome shotgun (WGS) entry which is preliminary data.</text>
</comment>
<proteinExistence type="predicted"/>